<dbReference type="Proteomes" id="UP000594262">
    <property type="component" value="Unplaced"/>
</dbReference>
<dbReference type="AlphaFoldDB" id="A0A7M5X0T5"/>
<name>A0A7M5X0T5_9CNID</name>
<evidence type="ECO:0000313" key="4">
    <source>
        <dbReference type="EnsemblMetazoa" id="CLYHEMP016000.1"/>
    </source>
</evidence>
<feature type="signal peptide" evidence="2">
    <location>
        <begin position="1"/>
        <end position="20"/>
    </location>
</feature>
<dbReference type="EnsemblMetazoa" id="CLYHEMT016000.1">
    <property type="protein sequence ID" value="CLYHEMP016000.1"/>
    <property type="gene ID" value="CLYHEMG016000"/>
</dbReference>
<feature type="domain" description="ShKT" evidence="3">
    <location>
        <begin position="90"/>
        <end position="121"/>
    </location>
</feature>
<evidence type="ECO:0000256" key="1">
    <source>
        <dbReference type="PROSITE-ProRule" id="PRU01005"/>
    </source>
</evidence>
<organism evidence="4 5">
    <name type="scientific">Clytia hemisphaerica</name>
    <dbReference type="NCBI Taxonomy" id="252671"/>
    <lineage>
        <taxon>Eukaryota</taxon>
        <taxon>Metazoa</taxon>
        <taxon>Cnidaria</taxon>
        <taxon>Hydrozoa</taxon>
        <taxon>Hydroidolina</taxon>
        <taxon>Leptothecata</taxon>
        <taxon>Obeliida</taxon>
        <taxon>Clytiidae</taxon>
        <taxon>Clytia</taxon>
    </lineage>
</organism>
<keyword evidence="5" id="KW-1185">Reference proteome</keyword>
<comment type="caution">
    <text evidence="1">Lacks conserved residue(s) required for the propagation of feature annotation.</text>
</comment>
<proteinExistence type="predicted"/>
<dbReference type="GeneID" id="136808959"/>
<sequence length="270" mass="29932">MVSIIKALLFSSLLIAFTYGQECKNSHWRCDSYHAKQGAAYLKRECGNSRSKVARYCKKLCGLCDGEVKTTTTTTTKTTPTTTTTTTGDCKDETRSCKQWKQYCTTSPFTQKSCRKTCGLCDGGKTTTTTTKKPMTTTKKTTTTTTKRPATTKKITTTTTKKPTTTKKITTTTTKKPVTVNPPAGGCGDKMFYCFLKEMFKPAQHCSGSHADICIRSCGRCNGPDNQKCANLTDRDPQCSQRDCRASNLIERNRAHVKCAKYCCMRGELY</sequence>
<dbReference type="Pfam" id="PF01549">
    <property type="entry name" value="ShK"/>
    <property type="match status" value="2"/>
</dbReference>
<keyword evidence="2" id="KW-0732">Signal</keyword>
<accession>A0A7M5X0T5</accession>
<evidence type="ECO:0000259" key="3">
    <source>
        <dbReference type="PROSITE" id="PS51670"/>
    </source>
</evidence>
<dbReference type="InterPro" id="IPR003582">
    <property type="entry name" value="ShKT_dom"/>
</dbReference>
<protein>
    <recommendedName>
        <fullName evidence="3">ShKT domain-containing protein</fullName>
    </recommendedName>
</protein>
<evidence type="ECO:0000313" key="5">
    <source>
        <dbReference type="Proteomes" id="UP000594262"/>
    </source>
</evidence>
<dbReference type="RefSeq" id="XP_066921633.1">
    <property type="nucleotide sequence ID" value="XM_067065532.1"/>
</dbReference>
<evidence type="ECO:0000256" key="2">
    <source>
        <dbReference type="SAM" id="SignalP"/>
    </source>
</evidence>
<dbReference type="Gene3D" id="1.10.10.1870">
    <property type="entry name" value="ShTK domain-like"/>
    <property type="match status" value="1"/>
</dbReference>
<dbReference type="PROSITE" id="PS51670">
    <property type="entry name" value="SHKT"/>
    <property type="match status" value="1"/>
</dbReference>
<dbReference type="SMART" id="SM00254">
    <property type="entry name" value="ShKT"/>
    <property type="match status" value="3"/>
</dbReference>
<reference evidence="4" key="1">
    <citation type="submission" date="2021-01" db="UniProtKB">
        <authorList>
            <consortium name="EnsemblMetazoa"/>
        </authorList>
    </citation>
    <scope>IDENTIFICATION</scope>
</reference>
<feature type="chain" id="PRO_5029779131" description="ShKT domain-containing protein" evidence="2">
    <location>
        <begin position="21"/>
        <end position="270"/>
    </location>
</feature>